<keyword evidence="8" id="KW-1185">Reference proteome</keyword>
<feature type="compositionally biased region" description="Pro residues" evidence="5">
    <location>
        <begin position="18"/>
        <end position="34"/>
    </location>
</feature>
<keyword evidence="1" id="KW-0378">Hydrolase</keyword>
<evidence type="ECO:0000313" key="8">
    <source>
        <dbReference type="Proteomes" id="UP000436088"/>
    </source>
</evidence>
<accession>A0A6A3D4Z4</accession>
<dbReference type="Gene3D" id="3.40.50.1000">
    <property type="entry name" value="HAD superfamily/HAD-like"/>
    <property type="match status" value="1"/>
</dbReference>
<gene>
    <name evidence="7" type="ORF">F3Y22_tig00000773pilonHSYRG00138</name>
</gene>
<dbReference type="GO" id="GO:0005634">
    <property type="term" value="C:nucleus"/>
    <property type="evidence" value="ECO:0007669"/>
    <property type="project" value="UniProtKB-ARBA"/>
</dbReference>
<proteinExistence type="inferred from homology"/>
<sequence length="989" mass="111981">MSNPKRARSSSSRSHRQPNPPPNPPPIPISNPNPIDPNLTIQNSCFNHPGPRNHRFWYYQYFDSYKIWEERIPSRQAMLAINFKYLPLLQEWKFDKLFDLEPIVYHQLVRIFYSNAVCVKDQTETETIGIHSYLLGQFLYIDSAYIANTFGLDNEGISNEKQVLGSRYKRRDSASVLDLHERFLHLMISWWFRPSGGRYSTLRALDLWWLHCFENNIKINLPQIIFAEIIETVNLVPNKKLCSSLVYGCILSNLFSKAGLRVSLDAIFPLKKQINLLSLTRAGWIKDKETGEWVRSSATTPGASSSRAPPKADEDLELEQLMRDIDEAEAEPEQAEEQPEEQAQQSTQIPPYFQYFMETFDYRYATMDSRFISIESHLSTMRAQQLEILREMRANNEATNARINDLTNEMAAMRACFPPPDPPTNIAQREPIPPQGGTDSPQWGTDSPLNGLAPRFPECSEGTDSPIGEPLPLTVVRVSSAILIEAGSNDGPELSAFGADDNGSSFVSQTCNVSDFFISDMIIAAMPFVGKAVDNIIPGSASYYFPDFKCFEPSMLFDVAEQYMILPFLEDTVNTNDINEVQLYEESMMAQYNTGICLAIEEMQSCMQESDFNSDSDQADDFDPQSFIKNLPEISDVVSSFWPANVPTEAWKSKPTTLVLDLDETLVHSTPEHCDDADFTFTVFFNMKELTVYVKRRPHLQTFLEKVAEMFEVIIFTASQSIYAEQLLDILDPDRKFISRRVYRESCIFSDGIYTKDLTVLGVDLAKVAIIDNSPQVFRLQVNNGIPIKSWFDDPSDSALISLLPFLETLVDVDDVRPIIAEKFGVMMNITRVSANGKIGVHFKLSKEQSPKTEEERAHMVNVSYASTIGSPMYVMVCIRLDIAHAIGAVSRYMNNPGKVHWEAVKWILRYLWGTINKSLCFKGGDTILIGYVDADLARNVEIRRSTTGYVYTLRGTAVSWVSQLQKIVALSTTEAEHVAVTEASKEMV</sequence>
<feature type="region of interest" description="Disordered" evidence="5">
    <location>
        <begin position="328"/>
        <end position="350"/>
    </location>
</feature>
<dbReference type="GO" id="GO:0004721">
    <property type="term" value="F:phosphoprotein phosphatase activity"/>
    <property type="evidence" value="ECO:0007669"/>
    <property type="project" value="UniProtKB-KW"/>
</dbReference>
<evidence type="ECO:0000256" key="1">
    <source>
        <dbReference type="ARBA" id="ARBA00022801"/>
    </source>
</evidence>
<reference evidence="7" key="1">
    <citation type="submission" date="2019-09" db="EMBL/GenBank/DDBJ databases">
        <title>Draft genome information of white flower Hibiscus syriacus.</title>
        <authorList>
            <person name="Kim Y.-M."/>
        </authorList>
    </citation>
    <scope>NUCLEOTIDE SEQUENCE [LARGE SCALE GENOMIC DNA]</scope>
    <source>
        <strain evidence="7">YM2019G1</strain>
    </source>
</reference>
<dbReference type="SMART" id="SM00577">
    <property type="entry name" value="CPDc"/>
    <property type="match status" value="1"/>
</dbReference>
<comment type="similarity">
    <text evidence="4">Belongs to the CTDSPL2 family.</text>
</comment>
<evidence type="ECO:0000256" key="2">
    <source>
        <dbReference type="ARBA" id="ARBA00022912"/>
    </source>
</evidence>
<dbReference type="PROSITE" id="PS50969">
    <property type="entry name" value="FCP1"/>
    <property type="match status" value="1"/>
</dbReference>
<dbReference type="InterPro" id="IPR004274">
    <property type="entry name" value="FCP1_dom"/>
</dbReference>
<dbReference type="InterPro" id="IPR050365">
    <property type="entry name" value="TIM50"/>
</dbReference>
<dbReference type="FunFam" id="3.40.50.1000:FF:000015">
    <property type="entry name" value="CTD small phosphatase-like protein 2"/>
    <property type="match status" value="1"/>
</dbReference>
<dbReference type="CDD" id="cd09272">
    <property type="entry name" value="RNase_HI_RT_Ty1"/>
    <property type="match status" value="1"/>
</dbReference>
<dbReference type="Pfam" id="PF03031">
    <property type="entry name" value="NIF"/>
    <property type="match status" value="1"/>
</dbReference>
<dbReference type="Proteomes" id="UP000436088">
    <property type="component" value="Unassembled WGS sequence"/>
</dbReference>
<keyword evidence="2" id="KW-0904">Protein phosphatase</keyword>
<feature type="domain" description="FCP1 homology" evidence="6">
    <location>
        <begin position="651"/>
        <end position="810"/>
    </location>
</feature>
<dbReference type="EMBL" id="VEPZ02000072">
    <property type="protein sequence ID" value="KAE8734309.1"/>
    <property type="molecule type" value="Genomic_DNA"/>
</dbReference>
<comment type="function">
    <text evidence="3">Probable phosphatase.</text>
</comment>
<organism evidence="7 8">
    <name type="scientific">Hibiscus syriacus</name>
    <name type="common">Rose of Sharon</name>
    <dbReference type="NCBI Taxonomy" id="106335"/>
    <lineage>
        <taxon>Eukaryota</taxon>
        <taxon>Viridiplantae</taxon>
        <taxon>Streptophyta</taxon>
        <taxon>Embryophyta</taxon>
        <taxon>Tracheophyta</taxon>
        <taxon>Spermatophyta</taxon>
        <taxon>Magnoliopsida</taxon>
        <taxon>eudicotyledons</taxon>
        <taxon>Gunneridae</taxon>
        <taxon>Pentapetalae</taxon>
        <taxon>rosids</taxon>
        <taxon>malvids</taxon>
        <taxon>Malvales</taxon>
        <taxon>Malvaceae</taxon>
        <taxon>Malvoideae</taxon>
        <taxon>Hibiscus</taxon>
    </lineage>
</organism>
<comment type="caution">
    <text evidence="7">The sequence shown here is derived from an EMBL/GenBank/DDBJ whole genome shotgun (WGS) entry which is preliminary data.</text>
</comment>
<evidence type="ECO:0000313" key="7">
    <source>
        <dbReference type="EMBL" id="KAE8734309.1"/>
    </source>
</evidence>
<name>A0A6A3D4Z4_HIBSY</name>
<dbReference type="CDD" id="cd07521">
    <property type="entry name" value="HAD_FCP1-like"/>
    <property type="match status" value="1"/>
</dbReference>
<evidence type="ECO:0000256" key="4">
    <source>
        <dbReference type="ARBA" id="ARBA00038355"/>
    </source>
</evidence>
<dbReference type="PANTHER" id="PTHR12210">
    <property type="entry name" value="DULLARD PROTEIN PHOSPHATASE"/>
    <property type="match status" value="1"/>
</dbReference>
<evidence type="ECO:0000256" key="3">
    <source>
        <dbReference type="ARBA" id="ARBA00037324"/>
    </source>
</evidence>
<evidence type="ECO:0000256" key="5">
    <source>
        <dbReference type="SAM" id="MobiDB-lite"/>
    </source>
</evidence>
<evidence type="ECO:0000259" key="6">
    <source>
        <dbReference type="PROSITE" id="PS50969"/>
    </source>
</evidence>
<dbReference type="AlphaFoldDB" id="A0A6A3D4Z4"/>
<dbReference type="NCBIfam" id="TIGR02251">
    <property type="entry name" value="HIF-SF_euk"/>
    <property type="match status" value="1"/>
</dbReference>
<feature type="region of interest" description="Disordered" evidence="5">
    <location>
        <begin position="420"/>
        <end position="444"/>
    </location>
</feature>
<feature type="region of interest" description="Disordered" evidence="5">
    <location>
        <begin position="1"/>
        <end position="34"/>
    </location>
</feature>
<dbReference type="InterPro" id="IPR011948">
    <property type="entry name" value="Dullard_phosphatase"/>
</dbReference>
<dbReference type="InterPro" id="IPR036412">
    <property type="entry name" value="HAD-like_sf"/>
</dbReference>
<feature type="compositionally biased region" description="Basic residues" evidence="5">
    <location>
        <begin position="1"/>
        <end position="16"/>
    </location>
</feature>
<feature type="compositionally biased region" description="Acidic residues" evidence="5">
    <location>
        <begin position="328"/>
        <end position="340"/>
    </location>
</feature>
<dbReference type="SUPFAM" id="SSF56784">
    <property type="entry name" value="HAD-like"/>
    <property type="match status" value="1"/>
</dbReference>
<protein>
    <submittedName>
        <fullName evidence="7">CTD small phosphatase-like protein 2</fullName>
    </submittedName>
</protein>
<dbReference type="InterPro" id="IPR023214">
    <property type="entry name" value="HAD_sf"/>
</dbReference>